<gene>
    <name evidence="2" type="ORF">NCTC13489_01080</name>
</gene>
<organism evidence="2 3">
    <name type="scientific">Kaistella antarctica</name>
    <dbReference type="NCBI Taxonomy" id="266748"/>
    <lineage>
        <taxon>Bacteria</taxon>
        <taxon>Pseudomonadati</taxon>
        <taxon>Bacteroidota</taxon>
        <taxon>Flavobacteriia</taxon>
        <taxon>Flavobacteriales</taxon>
        <taxon>Weeksellaceae</taxon>
        <taxon>Chryseobacterium group</taxon>
        <taxon>Kaistella</taxon>
    </lineage>
</organism>
<dbReference type="SUPFAM" id="SSF53098">
    <property type="entry name" value="Ribonuclease H-like"/>
    <property type="match status" value="1"/>
</dbReference>
<dbReference type="KEGG" id="cant:NCTC13489_01080"/>
<dbReference type="PROSITE" id="PS50994">
    <property type="entry name" value="INTEGRASE"/>
    <property type="match status" value="1"/>
</dbReference>
<protein>
    <submittedName>
        <fullName evidence="2">Integrase core domain</fullName>
    </submittedName>
</protein>
<dbReference type="Pfam" id="PF00665">
    <property type="entry name" value="rve"/>
    <property type="match status" value="1"/>
</dbReference>
<evidence type="ECO:0000313" key="2">
    <source>
        <dbReference type="EMBL" id="VEH98661.1"/>
    </source>
</evidence>
<dbReference type="InterPro" id="IPR050900">
    <property type="entry name" value="Transposase_IS3/IS150/IS904"/>
</dbReference>
<dbReference type="Gene3D" id="3.30.420.10">
    <property type="entry name" value="Ribonuclease H-like superfamily/Ribonuclease H"/>
    <property type="match status" value="1"/>
</dbReference>
<dbReference type="GO" id="GO:0015074">
    <property type="term" value="P:DNA integration"/>
    <property type="evidence" value="ECO:0007669"/>
    <property type="project" value="InterPro"/>
</dbReference>
<evidence type="ECO:0000259" key="1">
    <source>
        <dbReference type="PROSITE" id="PS50994"/>
    </source>
</evidence>
<dbReference type="PANTHER" id="PTHR46889:SF5">
    <property type="entry name" value="INTEGRASE PROTEIN"/>
    <property type="match status" value="1"/>
</dbReference>
<proteinExistence type="predicted"/>
<feature type="domain" description="Integrase catalytic" evidence="1">
    <location>
        <begin position="4"/>
        <end position="94"/>
    </location>
</feature>
<dbReference type="Proteomes" id="UP000270036">
    <property type="component" value="Chromosome"/>
</dbReference>
<dbReference type="PANTHER" id="PTHR46889">
    <property type="entry name" value="TRANSPOSASE INSF FOR INSERTION SEQUENCE IS3B-RELATED"/>
    <property type="match status" value="1"/>
</dbReference>
<dbReference type="AlphaFoldDB" id="A0A448NQ58"/>
<reference evidence="2 3" key="1">
    <citation type="submission" date="2018-12" db="EMBL/GenBank/DDBJ databases">
        <authorList>
            <consortium name="Pathogen Informatics"/>
        </authorList>
    </citation>
    <scope>NUCLEOTIDE SEQUENCE [LARGE SCALE GENOMIC DNA]</scope>
    <source>
        <strain evidence="2 3">NCTC13489</strain>
    </source>
</reference>
<dbReference type="EMBL" id="LR134441">
    <property type="protein sequence ID" value="VEH98661.1"/>
    <property type="molecule type" value="Genomic_DNA"/>
</dbReference>
<sequence>MDYQINKPNQVWVADITYIGSRSNPTYLSLIADAYSKKIVVHHVADKLNTQSSLLALKNALKNKKVNLGLLIHHSDRALQYCSNESKITGEEQY</sequence>
<dbReference type="InterPro" id="IPR001584">
    <property type="entry name" value="Integrase_cat-core"/>
</dbReference>
<accession>A0A448NQ58</accession>
<name>A0A448NQ58_9FLAO</name>
<dbReference type="InterPro" id="IPR012337">
    <property type="entry name" value="RNaseH-like_sf"/>
</dbReference>
<dbReference type="InterPro" id="IPR036397">
    <property type="entry name" value="RNaseH_sf"/>
</dbReference>
<evidence type="ECO:0000313" key="3">
    <source>
        <dbReference type="Proteomes" id="UP000270036"/>
    </source>
</evidence>
<dbReference type="GO" id="GO:0003676">
    <property type="term" value="F:nucleic acid binding"/>
    <property type="evidence" value="ECO:0007669"/>
    <property type="project" value="InterPro"/>
</dbReference>